<dbReference type="SMART" id="SM00421">
    <property type="entry name" value="HTH_LUXR"/>
    <property type="match status" value="1"/>
</dbReference>
<evidence type="ECO:0000313" key="7">
    <source>
        <dbReference type="EMBL" id="NHC36386.1"/>
    </source>
</evidence>
<dbReference type="Pfam" id="PF00072">
    <property type="entry name" value="Response_reg"/>
    <property type="match status" value="1"/>
</dbReference>
<feature type="domain" description="HTH luxR-type" evidence="5">
    <location>
        <begin position="187"/>
        <end position="252"/>
    </location>
</feature>
<protein>
    <submittedName>
        <fullName evidence="7">Response regulator transcription factor</fullName>
    </submittedName>
</protein>
<evidence type="ECO:0000256" key="1">
    <source>
        <dbReference type="ARBA" id="ARBA00022553"/>
    </source>
</evidence>
<dbReference type="PRINTS" id="PR00038">
    <property type="entry name" value="HTHLUXR"/>
</dbReference>
<dbReference type="GO" id="GO:0006355">
    <property type="term" value="P:regulation of DNA-templated transcription"/>
    <property type="evidence" value="ECO:0007669"/>
    <property type="project" value="InterPro"/>
</dbReference>
<keyword evidence="1 3" id="KW-0597">Phosphoprotein</keyword>
<dbReference type="InterPro" id="IPR001789">
    <property type="entry name" value="Sig_transdc_resp-reg_receiver"/>
</dbReference>
<dbReference type="InterPro" id="IPR000792">
    <property type="entry name" value="Tscrpt_reg_LuxR_C"/>
</dbReference>
<dbReference type="CDD" id="cd17574">
    <property type="entry name" value="REC_OmpR"/>
    <property type="match status" value="1"/>
</dbReference>
<sequence length="256" mass="29467">MSLLILVVDDDPAIRLLVSCSLKQWGYSAIAAENGKEAKKQIEESQPHLVITDISMPEMDGYELIEWIRQHPTFRLLPVMFLTARTDTEGRIRGYQVGGDAYLAKPFELNELYAVVRNLLERSQLISQLMQWEWRLRLQQQNIEQQQGKTSSTLHYPSSQEEPTVRVDTPCYNPYQVHQPERTTDTKTFDNFSFTKREQAVLQLLVKGLSNSQIGSSLYLSPRTVEKYVSNLLCKTGTNNRVELACFARERHLINS</sequence>
<evidence type="ECO:0000256" key="3">
    <source>
        <dbReference type="PROSITE-ProRule" id="PRU00169"/>
    </source>
</evidence>
<dbReference type="InterPro" id="IPR050595">
    <property type="entry name" value="Bact_response_regulator"/>
</dbReference>
<keyword evidence="2" id="KW-0238">DNA-binding</keyword>
<evidence type="ECO:0000256" key="4">
    <source>
        <dbReference type="SAM" id="MobiDB-lite"/>
    </source>
</evidence>
<dbReference type="InterPro" id="IPR011006">
    <property type="entry name" value="CheY-like_superfamily"/>
</dbReference>
<comment type="caution">
    <text evidence="7">The sequence shown here is derived from an EMBL/GenBank/DDBJ whole genome shotgun (WGS) entry which is preliminary data.</text>
</comment>
<dbReference type="PANTHER" id="PTHR44591">
    <property type="entry name" value="STRESS RESPONSE REGULATOR PROTEIN 1"/>
    <property type="match status" value="1"/>
</dbReference>
<dbReference type="PROSITE" id="PS50043">
    <property type="entry name" value="HTH_LUXR_2"/>
    <property type="match status" value="1"/>
</dbReference>
<dbReference type="PROSITE" id="PS00622">
    <property type="entry name" value="HTH_LUXR_1"/>
    <property type="match status" value="1"/>
</dbReference>
<dbReference type="EMBL" id="JTJC03000004">
    <property type="protein sequence ID" value="NHC36386.1"/>
    <property type="molecule type" value="Genomic_DNA"/>
</dbReference>
<evidence type="ECO:0000313" key="8">
    <source>
        <dbReference type="Proteomes" id="UP000031532"/>
    </source>
</evidence>
<name>A0A9X5E6U0_9CYAN</name>
<dbReference type="CDD" id="cd06170">
    <property type="entry name" value="LuxR_C_like"/>
    <property type="match status" value="1"/>
</dbReference>
<evidence type="ECO:0000259" key="5">
    <source>
        <dbReference type="PROSITE" id="PS50043"/>
    </source>
</evidence>
<feature type="modified residue" description="4-aspartylphosphate" evidence="3">
    <location>
        <position position="53"/>
    </location>
</feature>
<dbReference type="SUPFAM" id="SSF52172">
    <property type="entry name" value="CheY-like"/>
    <property type="match status" value="1"/>
</dbReference>
<reference evidence="7 8" key="1">
    <citation type="journal article" date="2015" name="Genome Announc.">
        <title>Draft Genome Sequence of the Terrestrial Cyanobacterium Scytonema millei VB511283, Isolated from Eastern India.</title>
        <authorList>
            <person name="Sen D."/>
            <person name="Chandrababunaidu M.M."/>
            <person name="Singh D."/>
            <person name="Sanghi N."/>
            <person name="Ghorai A."/>
            <person name="Mishra G.P."/>
            <person name="Madduluri M."/>
            <person name="Adhikary S.P."/>
            <person name="Tripathy S."/>
        </authorList>
    </citation>
    <scope>NUCLEOTIDE SEQUENCE [LARGE SCALE GENOMIC DNA]</scope>
    <source>
        <strain evidence="7 8">VB511283</strain>
    </source>
</reference>
<evidence type="ECO:0000259" key="6">
    <source>
        <dbReference type="PROSITE" id="PS50110"/>
    </source>
</evidence>
<accession>A0A9X5E6U0</accession>
<proteinExistence type="predicted"/>
<dbReference type="InterPro" id="IPR036388">
    <property type="entry name" value="WH-like_DNA-bd_sf"/>
</dbReference>
<evidence type="ECO:0000256" key="2">
    <source>
        <dbReference type="ARBA" id="ARBA00023125"/>
    </source>
</evidence>
<feature type="compositionally biased region" description="Polar residues" evidence="4">
    <location>
        <begin position="148"/>
        <end position="162"/>
    </location>
</feature>
<dbReference type="Gene3D" id="1.10.10.10">
    <property type="entry name" value="Winged helix-like DNA-binding domain superfamily/Winged helix DNA-binding domain"/>
    <property type="match status" value="1"/>
</dbReference>
<dbReference type="OrthoDB" id="3821207at2"/>
<dbReference type="RefSeq" id="WP_039716958.1">
    <property type="nucleotide sequence ID" value="NZ_JTJC03000004.1"/>
</dbReference>
<dbReference type="GO" id="GO:0000160">
    <property type="term" value="P:phosphorelay signal transduction system"/>
    <property type="evidence" value="ECO:0007669"/>
    <property type="project" value="InterPro"/>
</dbReference>
<dbReference type="Gene3D" id="3.40.50.2300">
    <property type="match status" value="1"/>
</dbReference>
<dbReference type="SMART" id="SM00448">
    <property type="entry name" value="REC"/>
    <property type="match status" value="1"/>
</dbReference>
<dbReference type="InterPro" id="IPR016032">
    <property type="entry name" value="Sig_transdc_resp-reg_C-effctor"/>
</dbReference>
<organism evidence="7 8">
    <name type="scientific">Scytonema millei VB511283</name>
    <dbReference type="NCBI Taxonomy" id="1245923"/>
    <lineage>
        <taxon>Bacteria</taxon>
        <taxon>Bacillati</taxon>
        <taxon>Cyanobacteriota</taxon>
        <taxon>Cyanophyceae</taxon>
        <taxon>Nostocales</taxon>
        <taxon>Scytonemataceae</taxon>
        <taxon>Scytonema</taxon>
    </lineage>
</organism>
<dbReference type="SUPFAM" id="SSF46894">
    <property type="entry name" value="C-terminal effector domain of the bipartite response regulators"/>
    <property type="match status" value="1"/>
</dbReference>
<dbReference type="GO" id="GO:0003677">
    <property type="term" value="F:DNA binding"/>
    <property type="evidence" value="ECO:0007669"/>
    <property type="project" value="UniProtKB-KW"/>
</dbReference>
<dbReference type="Pfam" id="PF00196">
    <property type="entry name" value="GerE"/>
    <property type="match status" value="1"/>
</dbReference>
<dbReference type="Proteomes" id="UP000031532">
    <property type="component" value="Unassembled WGS sequence"/>
</dbReference>
<dbReference type="PANTHER" id="PTHR44591:SF3">
    <property type="entry name" value="RESPONSE REGULATORY DOMAIN-CONTAINING PROTEIN"/>
    <property type="match status" value="1"/>
</dbReference>
<feature type="domain" description="Response regulatory" evidence="6">
    <location>
        <begin position="4"/>
        <end position="120"/>
    </location>
</feature>
<keyword evidence="8" id="KW-1185">Reference proteome</keyword>
<dbReference type="PROSITE" id="PS50110">
    <property type="entry name" value="RESPONSE_REGULATORY"/>
    <property type="match status" value="1"/>
</dbReference>
<dbReference type="AlphaFoldDB" id="A0A9X5E6U0"/>
<feature type="region of interest" description="Disordered" evidence="4">
    <location>
        <begin position="147"/>
        <end position="168"/>
    </location>
</feature>
<gene>
    <name evidence="7" type="ORF">QH73_0017320</name>
</gene>